<dbReference type="Gene3D" id="3.40.50.10050">
    <property type="entry name" value="Translation initiation factor IF- 2, domain 3"/>
    <property type="match status" value="1"/>
</dbReference>
<feature type="domain" description="Tr-type G" evidence="12">
    <location>
        <begin position="401"/>
        <end position="570"/>
    </location>
</feature>
<dbReference type="GO" id="GO:0005525">
    <property type="term" value="F:GTP binding"/>
    <property type="evidence" value="ECO:0007669"/>
    <property type="project" value="UniProtKB-KW"/>
</dbReference>
<evidence type="ECO:0000256" key="8">
    <source>
        <dbReference type="HAMAP-Rule" id="MF_00100"/>
    </source>
</evidence>
<dbReference type="RefSeq" id="WP_092746434.1">
    <property type="nucleotide sequence ID" value="NZ_FMYL01000001.1"/>
</dbReference>
<dbReference type="SUPFAM" id="SSF52540">
    <property type="entry name" value="P-loop containing nucleoside triphosphate hydrolases"/>
    <property type="match status" value="1"/>
</dbReference>
<feature type="binding site" evidence="8">
    <location>
        <begin position="510"/>
        <end position="513"/>
    </location>
    <ligand>
        <name>GTP</name>
        <dbReference type="ChEBI" id="CHEBI:37565"/>
    </ligand>
</feature>
<dbReference type="Pfam" id="PF22042">
    <property type="entry name" value="EF-G_D2"/>
    <property type="match status" value="1"/>
</dbReference>
<dbReference type="AlphaFoldDB" id="A0A1G6GHT4"/>
<dbReference type="FunFam" id="3.40.50.10050:FF:000001">
    <property type="entry name" value="Translation initiation factor IF-2"/>
    <property type="match status" value="1"/>
</dbReference>
<evidence type="ECO:0000313" key="13">
    <source>
        <dbReference type="EMBL" id="SDB81510.1"/>
    </source>
</evidence>
<evidence type="ECO:0000256" key="1">
    <source>
        <dbReference type="ARBA" id="ARBA00007733"/>
    </source>
</evidence>
<dbReference type="STRING" id="1219383.SAMN05421733_101160"/>
<sequence>MTDKSIKELAENVGRPVEKLLEQVRDAGLPQKTADDTLTTEQQNTLVNHLKKVHGQNEGNAGKITLKRKTTSTAKVASTSGKPKTINVEVRKKHTFTKPDTKQLAAEAAAKARTDADKLKEMVNTVKSDAKDSKPVVENKANATLEAMRAAQAQKKEQVTTSSSTAAVVVKKRNGAIVRPNTKPTVNAAEKKARQEQEAQLRATEEVVRRKAAEEAQQRTLEQMRKMASKYTNEDSKTIRVVDDAPIAAGLVGQAYEESFKKEDREIKRGGNTKDTRGQKKGRNGQEEQNFSKNHHKRGLKTSASNKHGFEKPVKKQVYDVEIGETIIVGDLAQKMAVKVREVIKMLMKMGELVSENQAIDQETASLVVEEMGHNPVLVSDTQTEDNLLEQAEQARGELTTRPPVVTIMGHVDHGKTSLLDRIRRAKVAAGEAGGITQHIGAYHVETEKGIITFLDTPGHAAFTSMRSRGAKATDIVVLVVAADDGVMPQTAEAIDHARAAGTPIIVAMNKMDKESADPDRVLNELTAKQVVPEQWGGDVAVAKVSAHTGEGIDDLLDLISIQAELMELQASAKGAAQGVVIEARVDKGRGAVTSILVQNGTLNVGDLVLAGSSYGRVRAMSDENGVRIKSAGPSIPVEILGLPEAPMAGDEVLVVNDEKKAREVADARMTRERQKRLERASAMRLENLMSSMGKKEVPTVNIVLKTDVRGSLEALQTALYDLATDEVKVRVIGSGVGAITESDVTLAESSDAVLLGFNVRADTTARQKADQDDIDIRYYSVIYQLIDDVKDAMSGKLAPEHRETILGVAQVREVFHSSKFGAAAGCMVMEGVIHRNKPIRILRDDVVIFQGELESLRRYKEVVEDVRAGMECGLAVKGYKDIKALDKIEVYDVQIIKRSL</sequence>
<dbReference type="InterPro" id="IPR013575">
    <property type="entry name" value="IF2_assoc_dom_bac"/>
</dbReference>
<feature type="binding site" evidence="8">
    <location>
        <begin position="410"/>
        <end position="417"/>
    </location>
    <ligand>
        <name>GTP</name>
        <dbReference type="ChEBI" id="CHEBI:37565"/>
    </ligand>
</feature>
<comment type="similarity">
    <text evidence="1 8 9">Belongs to the TRAFAC class translation factor GTPase superfamily. Classic translation factor GTPase family. IF-2 subfamily.</text>
</comment>
<dbReference type="GO" id="GO:0003924">
    <property type="term" value="F:GTPase activity"/>
    <property type="evidence" value="ECO:0007669"/>
    <property type="project" value="UniProtKB-UniRule"/>
</dbReference>
<dbReference type="InterPro" id="IPR023115">
    <property type="entry name" value="TIF_IF2_dom3"/>
</dbReference>
<comment type="function">
    <text evidence="8 9">One of the essential components for the initiation of protein synthesis. Protects formylmethionyl-tRNA from spontaneous hydrolysis and promotes its binding to the 30S ribosomal subunits. Also involved in the hydrolysis of GTP during the formation of the 70S ribosomal complex.</text>
</comment>
<evidence type="ECO:0000256" key="10">
    <source>
        <dbReference type="SAM" id="Coils"/>
    </source>
</evidence>
<dbReference type="NCBIfam" id="TIGR00487">
    <property type="entry name" value="IF-2"/>
    <property type="match status" value="1"/>
</dbReference>
<evidence type="ECO:0000256" key="2">
    <source>
        <dbReference type="ARBA" id="ARBA00020675"/>
    </source>
</evidence>
<evidence type="ECO:0000256" key="5">
    <source>
        <dbReference type="ARBA" id="ARBA00022741"/>
    </source>
</evidence>
<evidence type="ECO:0000256" key="7">
    <source>
        <dbReference type="ARBA" id="ARBA00023134"/>
    </source>
</evidence>
<dbReference type="CDD" id="cd03692">
    <property type="entry name" value="mtIF2_IVc"/>
    <property type="match status" value="1"/>
</dbReference>
<dbReference type="InterPro" id="IPR000795">
    <property type="entry name" value="T_Tr_GTP-bd_dom"/>
</dbReference>
<name>A0A1G6GHT4_9GAMM</name>
<evidence type="ECO:0000259" key="12">
    <source>
        <dbReference type="PROSITE" id="PS51722"/>
    </source>
</evidence>
<dbReference type="Pfam" id="PF11987">
    <property type="entry name" value="IF-2"/>
    <property type="match status" value="1"/>
</dbReference>
<dbReference type="InterPro" id="IPR036925">
    <property type="entry name" value="TIF_IF2_dom3_sf"/>
</dbReference>
<dbReference type="InterPro" id="IPR044145">
    <property type="entry name" value="IF2_II"/>
</dbReference>
<keyword evidence="7 8" id="KW-0342">GTP-binding</keyword>
<evidence type="ECO:0000256" key="9">
    <source>
        <dbReference type="RuleBase" id="RU000644"/>
    </source>
</evidence>
<dbReference type="PROSITE" id="PS51722">
    <property type="entry name" value="G_TR_2"/>
    <property type="match status" value="1"/>
</dbReference>
<proteinExistence type="inferred from homology"/>
<dbReference type="Pfam" id="PF08364">
    <property type="entry name" value="IF2_assoc"/>
    <property type="match status" value="1"/>
</dbReference>
<evidence type="ECO:0000256" key="4">
    <source>
        <dbReference type="ARBA" id="ARBA00022540"/>
    </source>
</evidence>
<dbReference type="CDD" id="cd01887">
    <property type="entry name" value="IF2_eIF5B"/>
    <property type="match status" value="1"/>
</dbReference>
<feature type="region of interest" description="G-domain" evidence="8">
    <location>
        <begin position="404"/>
        <end position="552"/>
    </location>
</feature>
<keyword evidence="14" id="KW-1185">Reference proteome</keyword>
<dbReference type="PANTHER" id="PTHR43381">
    <property type="entry name" value="TRANSLATION INITIATION FACTOR IF-2-RELATED"/>
    <property type="match status" value="1"/>
</dbReference>
<dbReference type="GO" id="GO:0005829">
    <property type="term" value="C:cytosol"/>
    <property type="evidence" value="ECO:0007669"/>
    <property type="project" value="TreeGrafter"/>
</dbReference>
<dbReference type="FunFam" id="3.40.50.300:FF:000019">
    <property type="entry name" value="Translation initiation factor IF-2"/>
    <property type="match status" value="1"/>
</dbReference>
<dbReference type="InterPro" id="IPR000178">
    <property type="entry name" value="TF_IF2_bacterial-like"/>
</dbReference>
<dbReference type="InterPro" id="IPR006847">
    <property type="entry name" value="IF2_N"/>
</dbReference>
<dbReference type="OrthoDB" id="9811804at2"/>
<dbReference type="Pfam" id="PF00009">
    <property type="entry name" value="GTP_EFTU"/>
    <property type="match status" value="1"/>
</dbReference>
<dbReference type="InterPro" id="IPR053905">
    <property type="entry name" value="EF-G-like_DII"/>
</dbReference>
<evidence type="ECO:0000313" key="14">
    <source>
        <dbReference type="Proteomes" id="UP000242501"/>
    </source>
</evidence>
<dbReference type="Gene3D" id="3.40.50.300">
    <property type="entry name" value="P-loop containing nucleotide triphosphate hydrolases"/>
    <property type="match status" value="1"/>
</dbReference>
<dbReference type="SUPFAM" id="SSF52156">
    <property type="entry name" value="Initiation factor IF2/eIF5b, domain 3"/>
    <property type="match status" value="1"/>
</dbReference>
<dbReference type="EMBL" id="FMYL01000001">
    <property type="protein sequence ID" value="SDB81510.1"/>
    <property type="molecule type" value="Genomic_DNA"/>
</dbReference>
<keyword evidence="4 8" id="KW-0396">Initiation factor</keyword>
<dbReference type="Gene3D" id="3.30.56.50">
    <property type="entry name" value="Putative DNA-binding domain, N-terminal subdomain of bacterial translation initiation factor IF2"/>
    <property type="match status" value="1"/>
</dbReference>
<comment type="subcellular location">
    <subcellularLocation>
        <location evidence="8">Cytoplasm</location>
    </subcellularLocation>
</comment>
<dbReference type="PROSITE" id="PS01176">
    <property type="entry name" value="IF2"/>
    <property type="match status" value="1"/>
</dbReference>
<keyword evidence="10" id="KW-0175">Coiled coil</keyword>
<dbReference type="NCBIfam" id="TIGR00231">
    <property type="entry name" value="small_GTP"/>
    <property type="match status" value="1"/>
</dbReference>
<feature type="coiled-coil region" evidence="10">
    <location>
        <begin position="186"/>
        <end position="234"/>
    </location>
</feature>
<feature type="region of interest" description="Disordered" evidence="11">
    <location>
        <begin position="262"/>
        <end position="311"/>
    </location>
</feature>
<evidence type="ECO:0000256" key="3">
    <source>
        <dbReference type="ARBA" id="ARBA00022490"/>
    </source>
</evidence>
<gene>
    <name evidence="8" type="primary">infB</name>
    <name evidence="13" type="ORF">SAMN05421733_101160</name>
</gene>
<dbReference type="FunFam" id="2.40.30.10:FF:000008">
    <property type="entry name" value="Translation initiation factor IF-2"/>
    <property type="match status" value="1"/>
</dbReference>
<keyword evidence="6 8" id="KW-0648">Protein biosynthesis</keyword>
<dbReference type="Pfam" id="PF04760">
    <property type="entry name" value="IF2_N"/>
    <property type="match status" value="2"/>
</dbReference>
<evidence type="ECO:0000256" key="11">
    <source>
        <dbReference type="SAM" id="MobiDB-lite"/>
    </source>
</evidence>
<dbReference type="GO" id="GO:0003743">
    <property type="term" value="F:translation initiation factor activity"/>
    <property type="evidence" value="ECO:0007669"/>
    <property type="project" value="UniProtKB-UniRule"/>
</dbReference>
<reference evidence="14" key="1">
    <citation type="submission" date="2016-09" db="EMBL/GenBank/DDBJ databases">
        <authorList>
            <person name="Varghese N."/>
            <person name="Submissions S."/>
        </authorList>
    </citation>
    <scope>NUCLEOTIDE SEQUENCE [LARGE SCALE GENOMIC DNA]</scope>
    <source>
        <strain evidence="14">ANC 4422</strain>
    </source>
</reference>
<protein>
    <recommendedName>
        <fullName evidence="2 8">Translation initiation factor IF-2</fullName>
    </recommendedName>
</protein>
<dbReference type="CDD" id="cd03702">
    <property type="entry name" value="IF2_mtIF2_II"/>
    <property type="match status" value="1"/>
</dbReference>
<dbReference type="InterPro" id="IPR009000">
    <property type="entry name" value="Transl_B-barrel_sf"/>
</dbReference>
<keyword evidence="3 8" id="KW-0963">Cytoplasm</keyword>
<evidence type="ECO:0000256" key="6">
    <source>
        <dbReference type="ARBA" id="ARBA00022917"/>
    </source>
</evidence>
<dbReference type="PANTHER" id="PTHR43381:SF5">
    <property type="entry name" value="TR-TYPE G DOMAIN-CONTAINING PROTEIN"/>
    <property type="match status" value="1"/>
</dbReference>
<dbReference type="Gene3D" id="2.40.30.10">
    <property type="entry name" value="Translation factors"/>
    <property type="match status" value="2"/>
</dbReference>
<dbReference type="InterPro" id="IPR027417">
    <property type="entry name" value="P-loop_NTPase"/>
</dbReference>
<dbReference type="FunFam" id="2.40.30.10:FF:000007">
    <property type="entry name" value="Translation initiation factor IF-2"/>
    <property type="match status" value="1"/>
</dbReference>
<dbReference type="Proteomes" id="UP000242501">
    <property type="component" value="Unassembled WGS sequence"/>
</dbReference>
<organism evidence="13 14">
    <name type="scientific">Acinetobacter boissieri</name>
    <dbReference type="NCBI Taxonomy" id="1219383"/>
    <lineage>
        <taxon>Bacteria</taxon>
        <taxon>Pseudomonadati</taxon>
        <taxon>Pseudomonadota</taxon>
        <taxon>Gammaproteobacteria</taxon>
        <taxon>Moraxellales</taxon>
        <taxon>Moraxellaceae</taxon>
        <taxon>Acinetobacter</taxon>
    </lineage>
</organism>
<dbReference type="HAMAP" id="MF_00100_B">
    <property type="entry name" value="IF_2_B"/>
    <property type="match status" value="1"/>
</dbReference>
<dbReference type="SUPFAM" id="SSF50447">
    <property type="entry name" value="Translation proteins"/>
    <property type="match status" value="2"/>
</dbReference>
<dbReference type="InterPro" id="IPR009061">
    <property type="entry name" value="DNA-bd_dom_put_sf"/>
</dbReference>
<dbReference type="SUPFAM" id="SSF46955">
    <property type="entry name" value="Putative DNA-binding domain"/>
    <property type="match status" value="1"/>
</dbReference>
<feature type="binding site" evidence="8">
    <location>
        <begin position="456"/>
        <end position="460"/>
    </location>
    <ligand>
        <name>GTP</name>
        <dbReference type="ChEBI" id="CHEBI:37565"/>
    </ligand>
</feature>
<keyword evidence="5 8" id="KW-0547">Nucleotide-binding</keyword>
<dbReference type="InterPro" id="IPR015760">
    <property type="entry name" value="TIF_IF2"/>
</dbReference>
<accession>A0A1G6GHT4</accession>
<dbReference type="InterPro" id="IPR005225">
    <property type="entry name" value="Small_GTP-bd"/>
</dbReference>
<feature type="compositionally biased region" description="Basic and acidic residues" evidence="11">
    <location>
        <begin position="262"/>
        <end position="278"/>
    </location>
</feature>